<dbReference type="Proteomes" id="UP000192980">
    <property type="component" value="Unassembled WGS sequence"/>
</dbReference>
<dbReference type="RefSeq" id="WP_085472664.1">
    <property type="nucleotide sequence ID" value="NZ_FXAU01000003.1"/>
</dbReference>
<dbReference type="Pfam" id="PF09995">
    <property type="entry name" value="MPAB_Lcp_cat"/>
    <property type="match status" value="1"/>
</dbReference>
<organism evidence="2 3">
    <name type="scientific">Sphingobacterium psychroaquaticum</name>
    <dbReference type="NCBI Taxonomy" id="561061"/>
    <lineage>
        <taxon>Bacteria</taxon>
        <taxon>Pseudomonadati</taxon>
        <taxon>Bacteroidota</taxon>
        <taxon>Sphingobacteriia</taxon>
        <taxon>Sphingobacteriales</taxon>
        <taxon>Sphingobacteriaceae</taxon>
        <taxon>Sphingobacterium</taxon>
    </lineage>
</organism>
<sequence length="387" mass="44651">MHNTSSFAHYWREGIGVTLLAKLGKALDLEQAEQHIPLFYQADREGDQLVTDVHLKFGFAAGNRMLADYLGNRGLSQHVRLIFDDFFAKIDVNPTWLDWDLLQVGQELCQRPGLTSLIVLRDYCLMGGYESAAINKPLVYTGALKKGAVKRLTDTVEFWVNITKPGNLGFRENGFQEIILTRFIHSFSRIKILEKTEWETEKWGVPLNTWDMLATHLGFTQVFLVGLRKMGINPTAREVAGLFHFWKYVGYLLGIPLSLLPTNEAEAIEQLYYWTMTQRDGDEDSRNLAHALQEEPVHAFYPKTALMRKMMREIHLFYNHYLLGDFSCEVLGLAKTTVGRLAMANVWRNRRQERAIQSEQDRVQFVKKGAAEQEHVRQIYQQYNKST</sequence>
<accession>A0A1X7JML4</accession>
<evidence type="ECO:0000259" key="1">
    <source>
        <dbReference type="Pfam" id="PF09995"/>
    </source>
</evidence>
<protein>
    <recommendedName>
        <fullName evidence="1">ER-bound oxygenase mpaB/mpaB'/Rubber oxygenase catalytic domain-containing protein</fullName>
    </recommendedName>
</protein>
<dbReference type="STRING" id="561061.SAMN05660862_1906"/>
<dbReference type="InterPro" id="IPR018713">
    <property type="entry name" value="MPAB/Lcp_cat_dom"/>
</dbReference>
<keyword evidence="3" id="KW-1185">Reference proteome</keyword>
<proteinExistence type="predicted"/>
<name>A0A1X7JML4_9SPHI</name>
<dbReference type="PANTHER" id="PTHR37539:SF1">
    <property type="entry name" value="ER-BOUND OXYGENASE MPAB_MPAB'_RUBBER OXYGENASE CATALYTIC DOMAIN-CONTAINING PROTEIN"/>
    <property type="match status" value="1"/>
</dbReference>
<evidence type="ECO:0000313" key="2">
    <source>
        <dbReference type="EMBL" id="SMG29315.1"/>
    </source>
</evidence>
<dbReference type="OrthoDB" id="6072815at2"/>
<dbReference type="EMBL" id="FXAU01000003">
    <property type="protein sequence ID" value="SMG29315.1"/>
    <property type="molecule type" value="Genomic_DNA"/>
</dbReference>
<dbReference type="GO" id="GO:0016491">
    <property type="term" value="F:oxidoreductase activity"/>
    <property type="evidence" value="ECO:0007669"/>
    <property type="project" value="InterPro"/>
</dbReference>
<evidence type="ECO:0000313" key="3">
    <source>
        <dbReference type="Proteomes" id="UP000192980"/>
    </source>
</evidence>
<feature type="domain" description="ER-bound oxygenase mpaB/mpaB'/Rubber oxygenase catalytic" evidence="1">
    <location>
        <begin position="132"/>
        <end position="342"/>
    </location>
</feature>
<dbReference type="AlphaFoldDB" id="A0A1X7JML4"/>
<gene>
    <name evidence="2" type="ORF">SAMN05660862_1906</name>
</gene>
<reference evidence="2 3" key="1">
    <citation type="submission" date="2017-04" db="EMBL/GenBank/DDBJ databases">
        <authorList>
            <person name="Afonso C.L."/>
            <person name="Miller P.J."/>
            <person name="Scott M.A."/>
            <person name="Spackman E."/>
            <person name="Goraichik I."/>
            <person name="Dimitrov K.M."/>
            <person name="Suarez D.L."/>
            <person name="Swayne D.E."/>
        </authorList>
    </citation>
    <scope>NUCLEOTIDE SEQUENCE [LARGE SCALE GENOMIC DNA]</scope>
    <source>
        <strain evidence="2 3">DSM 22418</strain>
    </source>
</reference>
<dbReference type="PANTHER" id="PTHR37539">
    <property type="entry name" value="SECRETED PROTEIN-RELATED"/>
    <property type="match status" value="1"/>
</dbReference>
<dbReference type="InterPro" id="IPR037473">
    <property type="entry name" value="Lcp-like"/>
</dbReference>